<reference evidence="1 2" key="1">
    <citation type="submission" date="2024-01" db="EMBL/GenBank/DDBJ databases">
        <title>Genome assemblies of Stephania.</title>
        <authorList>
            <person name="Yang L."/>
        </authorList>
    </citation>
    <scope>NUCLEOTIDE SEQUENCE [LARGE SCALE GENOMIC DNA]</scope>
    <source>
        <strain evidence="1">YNDBR</strain>
        <tissue evidence="1">Leaf</tissue>
    </source>
</reference>
<protein>
    <submittedName>
        <fullName evidence="1">Uncharacterized protein</fullName>
    </submittedName>
</protein>
<evidence type="ECO:0000313" key="1">
    <source>
        <dbReference type="EMBL" id="KAK9099129.1"/>
    </source>
</evidence>
<dbReference type="Proteomes" id="UP001420932">
    <property type="component" value="Unassembled WGS sequence"/>
</dbReference>
<proteinExistence type="predicted"/>
<dbReference type="AlphaFoldDB" id="A0AAP0F1W8"/>
<name>A0AAP0F1W8_9MAGN</name>
<dbReference type="EMBL" id="JBBNAF010000011">
    <property type="protein sequence ID" value="KAK9099129.1"/>
    <property type="molecule type" value="Genomic_DNA"/>
</dbReference>
<comment type="caution">
    <text evidence="1">The sequence shown here is derived from an EMBL/GenBank/DDBJ whole genome shotgun (WGS) entry which is preliminary data.</text>
</comment>
<gene>
    <name evidence="1" type="ORF">Syun_026174</name>
</gene>
<keyword evidence="2" id="KW-1185">Reference proteome</keyword>
<accession>A0AAP0F1W8</accession>
<organism evidence="1 2">
    <name type="scientific">Stephania yunnanensis</name>
    <dbReference type="NCBI Taxonomy" id="152371"/>
    <lineage>
        <taxon>Eukaryota</taxon>
        <taxon>Viridiplantae</taxon>
        <taxon>Streptophyta</taxon>
        <taxon>Embryophyta</taxon>
        <taxon>Tracheophyta</taxon>
        <taxon>Spermatophyta</taxon>
        <taxon>Magnoliopsida</taxon>
        <taxon>Ranunculales</taxon>
        <taxon>Menispermaceae</taxon>
        <taxon>Menispermoideae</taxon>
        <taxon>Cissampelideae</taxon>
        <taxon>Stephania</taxon>
    </lineage>
</organism>
<evidence type="ECO:0000313" key="2">
    <source>
        <dbReference type="Proteomes" id="UP001420932"/>
    </source>
</evidence>
<sequence>MGCGCDAGQDYTLRTVEGMASRGTSFQTHESLLLFTYHFWKRLIDIIEFL</sequence>